<dbReference type="AlphaFoldDB" id="A0A165DLR6"/>
<evidence type="ECO:0000313" key="2">
    <source>
        <dbReference type="Proteomes" id="UP000076871"/>
    </source>
</evidence>
<sequence>MRDSIRDKHHGWRSVLRCNDMHGRKHVDARPRCDGRQTFSVCCPAAVPISSYRKQTSLTWPPLMVRVSTAGCTLSVVVSAVCELATISATVRTRYKAYGQQLGRHRNA</sequence>
<evidence type="ECO:0000313" key="1">
    <source>
        <dbReference type="EMBL" id="KZT05160.1"/>
    </source>
</evidence>
<protein>
    <submittedName>
        <fullName evidence="1">Uncharacterized protein</fullName>
    </submittedName>
</protein>
<dbReference type="EMBL" id="KV427632">
    <property type="protein sequence ID" value="KZT05160.1"/>
    <property type="molecule type" value="Genomic_DNA"/>
</dbReference>
<dbReference type="Proteomes" id="UP000076871">
    <property type="component" value="Unassembled WGS sequence"/>
</dbReference>
<accession>A0A165DLR6</accession>
<keyword evidence="2" id="KW-1185">Reference proteome</keyword>
<proteinExistence type="predicted"/>
<dbReference type="RefSeq" id="XP_040762900.1">
    <property type="nucleotide sequence ID" value="XM_040901714.1"/>
</dbReference>
<name>A0A165DLR6_9APHY</name>
<organism evidence="1 2">
    <name type="scientific">Laetiporus sulphureus 93-53</name>
    <dbReference type="NCBI Taxonomy" id="1314785"/>
    <lineage>
        <taxon>Eukaryota</taxon>
        <taxon>Fungi</taxon>
        <taxon>Dikarya</taxon>
        <taxon>Basidiomycota</taxon>
        <taxon>Agaricomycotina</taxon>
        <taxon>Agaricomycetes</taxon>
        <taxon>Polyporales</taxon>
        <taxon>Laetiporus</taxon>
    </lineage>
</organism>
<gene>
    <name evidence="1" type="ORF">LAESUDRAFT_243953</name>
</gene>
<reference evidence="1 2" key="1">
    <citation type="journal article" date="2016" name="Mol. Biol. Evol.">
        <title>Comparative Genomics of Early-Diverging Mushroom-Forming Fungi Provides Insights into the Origins of Lignocellulose Decay Capabilities.</title>
        <authorList>
            <person name="Nagy L.G."/>
            <person name="Riley R."/>
            <person name="Tritt A."/>
            <person name="Adam C."/>
            <person name="Daum C."/>
            <person name="Floudas D."/>
            <person name="Sun H."/>
            <person name="Yadav J.S."/>
            <person name="Pangilinan J."/>
            <person name="Larsson K.H."/>
            <person name="Matsuura K."/>
            <person name="Barry K."/>
            <person name="Labutti K."/>
            <person name="Kuo R."/>
            <person name="Ohm R.A."/>
            <person name="Bhattacharya S.S."/>
            <person name="Shirouzu T."/>
            <person name="Yoshinaga Y."/>
            <person name="Martin F.M."/>
            <person name="Grigoriev I.V."/>
            <person name="Hibbett D.S."/>
        </authorList>
    </citation>
    <scope>NUCLEOTIDE SEQUENCE [LARGE SCALE GENOMIC DNA]</scope>
    <source>
        <strain evidence="1 2">93-53</strain>
    </source>
</reference>
<dbReference type="InParanoid" id="A0A165DLR6"/>
<dbReference type="GeneID" id="63818746"/>